<sequence>MTGVSRIVAAETESFSIRSSSESIGVSSMSALRYAHRKKSILDKSGERVGQDQNLSPTPNWYTQDLEIEKNRLKALRRRAQRAPQDQRNARFQFHKEELKKYMRKVKTAKNSGWKSFCTIATNPYGTHYKAAFRKAIKPAELIVLNNQDPSGNHLKIAQDILEKIFPHPANSNSSTYIPPCTANDCPFTKGEVATVIHHLSKGKAPGPDGIDNIIIQQIFKKFPFLLMELFNTCLKLAKFPDPLKVGNIILFHKHGKSKTEASSYRPISLFPTIGKVLEKLLTQRPNFHLEKNNRLSNLQYGFREGRSTEMAITKLLDTIHKGKASGDHVLVLSIDIKGAFDNIQHSAISSYLDNSKCPANIVNIFKNLLQNRKVILNTCEGPAIRDQKQGCPQGKLVRGPTIRWQGERIKRAHAIKYLGIYIDEKMNWNTHIKAQSTRATQLYHNLLKIAGKSWGVPLFHRRTLYKTVTERVLAHGAVAWCLEPTVRIARKLSTIQRPFLLAVSGAYRTTSTAALQVILGIPPLHLQLQREARGTALFRLRLPLSTNISDIDPSEIEEKATGWSTHPSEHLSPTQISLDDGGNINTGLKIYTDGSKTERGVGAAFCVLTDVNITHRWSTRLSLRNTVFQAEILALLKAVEHAVSLPTQQLTILVDNQASINSAANPKSHNSIARKIFKLLHSHPHIRVSWIKAHAGYIGNEEADRLAKEAAETENFPETPLELPKSFIKTFLRQKMLATWQMAWDDGDTGRLIHNIIPKVSLHPINWTRNEVLFFTGHGPFPSFLHRFNLAETSFCSCGEIGTPIHYATVCLLTTSYHMAPPSQQHQPIWFRRVANNSTSRRKIHNLLHFLQRETSLFRPDPN</sequence>
<comment type="caution">
    <text evidence="4">The sequence shown here is derived from an EMBL/GenBank/DDBJ whole genome shotgun (WGS) entry which is preliminary data.</text>
</comment>
<dbReference type="GO" id="GO:0003676">
    <property type="term" value="F:nucleic acid binding"/>
    <property type="evidence" value="ECO:0007669"/>
    <property type="project" value="InterPro"/>
</dbReference>
<evidence type="ECO:0000259" key="2">
    <source>
        <dbReference type="PROSITE" id="PS50878"/>
    </source>
</evidence>
<dbReference type="Gene3D" id="3.30.420.10">
    <property type="entry name" value="Ribonuclease H-like superfamily/Ribonuclease H"/>
    <property type="match status" value="1"/>
</dbReference>
<dbReference type="EMBL" id="BGPR01027830">
    <property type="protein sequence ID" value="GBN98622.1"/>
    <property type="molecule type" value="Genomic_DNA"/>
</dbReference>
<dbReference type="SUPFAM" id="SSF53098">
    <property type="entry name" value="Ribonuclease H-like"/>
    <property type="match status" value="1"/>
</dbReference>
<feature type="domain" description="RNase H type-1" evidence="3">
    <location>
        <begin position="585"/>
        <end position="713"/>
    </location>
</feature>
<protein>
    <recommendedName>
        <fullName evidence="6">RNase H type-1 domain-containing protein</fullName>
    </recommendedName>
</protein>
<dbReference type="InterPro" id="IPR012337">
    <property type="entry name" value="RNaseH-like_sf"/>
</dbReference>
<keyword evidence="5" id="KW-1185">Reference proteome</keyword>
<evidence type="ECO:0000259" key="3">
    <source>
        <dbReference type="PROSITE" id="PS50879"/>
    </source>
</evidence>
<dbReference type="InterPro" id="IPR043502">
    <property type="entry name" value="DNA/RNA_pol_sf"/>
</dbReference>
<dbReference type="AlphaFoldDB" id="A0A4Y2TDD2"/>
<feature type="domain" description="Reverse transcriptase" evidence="2">
    <location>
        <begin position="233"/>
        <end position="480"/>
    </location>
</feature>
<dbReference type="InterPro" id="IPR036397">
    <property type="entry name" value="RNaseH_sf"/>
</dbReference>
<keyword evidence="1" id="KW-0175">Coiled coil</keyword>
<dbReference type="GO" id="GO:0004523">
    <property type="term" value="F:RNA-DNA hybrid ribonuclease activity"/>
    <property type="evidence" value="ECO:0007669"/>
    <property type="project" value="InterPro"/>
</dbReference>
<dbReference type="PANTHER" id="PTHR19446">
    <property type="entry name" value="REVERSE TRANSCRIPTASES"/>
    <property type="match status" value="1"/>
</dbReference>
<dbReference type="CDD" id="cd01650">
    <property type="entry name" value="RT_nLTR_like"/>
    <property type="match status" value="1"/>
</dbReference>
<evidence type="ECO:0000313" key="4">
    <source>
        <dbReference type="EMBL" id="GBN98622.1"/>
    </source>
</evidence>
<dbReference type="PROSITE" id="PS50878">
    <property type="entry name" value="RT_POL"/>
    <property type="match status" value="1"/>
</dbReference>
<evidence type="ECO:0000313" key="5">
    <source>
        <dbReference type="Proteomes" id="UP000499080"/>
    </source>
</evidence>
<evidence type="ECO:0008006" key="6">
    <source>
        <dbReference type="Google" id="ProtNLM"/>
    </source>
</evidence>
<reference evidence="4 5" key="1">
    <citation type="journal article" date="2019" name="Sci. Rep.">
        <title>Orb-weaving spider Araneus ventricosus genome elucidates the spidroin gene catalogue.</title>
        <authorList>
            <person name="Kono N."/>
            <person name="Nakamura H."/>
            <person name="Ohtoshi R."/>
            <person name="Moran D.A.P."/>
            <person name="Shinohara A."/>
            <person name="Yoshida Y."/>
            <person name="Fujiwara M."/>
            <person name="Mori M."/>
            <person name="Tomita M."/>
            <person name="Arakawa K."/>
        </authorList>
    </citation>
    <scope>NUCLEOTIDE SEQUENCE [LARGE SCALE GENOMIC DNA]</scope>
</reference>
<dbReference type="OrthoDB" id="4368687at2759"/>
<evidence type="ECO:0000256" key="1">
    <source>
        <dbReference type="SAM" id="Coils"/>
    </source>
</evidence>
<dbReference type="PROSITE" id="PS50879">
    <property type="entry name" value="RNASE_H_1"/>
    <property type="match status" value="1"/>
</dbReference>
<dbReference type="SUPFAM" id="SSF56672">
    <property type="entry name" value="DNA/RNA polymerases"/>
    <property type="match status" value="1"/>
</dbReference>
<dbReference type="Pfam" id="PF00075">
    <property type="entry name" value="RNase_H"/>
    <property type="match status" value="1"/>
</dbReference>
<dbReference type="GO" id="GO:0071897">
    <property type="term" value="P:DNA biosynthetic process"/>
    <property type="evidence" value="ECO:0007669"/>
    <property type="project" value="UniProtKB-ARBA"/>
</dbReference>
<gene>
    <name evidence="4" type="primary">R1A1-elementORF2_296</name>
    <name evidence="4" type="ORF">AVEN_35121_1</name>
</gene>
<dbReference type="InterPro" id="IPR002156">
    <property type="entry name" value="RNaseH_domain"/>
</dbReference>
<feature type="coiled-coil region" evidence="1">
    <location>
        <begin position="63"/>
        <end position="112"/>
    </location>
</feature>
<dbReference type="InterPro" id="IPR000477">
    <property type="entry name" value="RT_dom"/>
</dbReference>
<proteinExistence type="predicted"/>
<dbReference type="CDD" id="cd09276">
    <property type="entry name" value="Rnase_HI_RT_non_LTR"/>
    <property type="match status" value="1"/>
</dbReference>
<organism evidence="4 5">
    <name type="scientific">Araneus ventricosus</name>
    <name type="common">Orbweaver spider</name>
    <name type="synonym">Epeira ventricosa</name>
    <dbReference type="NCBI Taxonomy" id="182803"/>
    <lineage>
        <taxon>Eukaryota</taxon>
        <taxon>Metazoa</taxon>
        <taxon>Ecdysozoa</taxon>
        <taxon>Arthropoda</taxon>
        <taxon>Chelicerata</taxon>
        <taxon>Arachnida</taxon>
        <taxon>Araneae</taxon>
        <taxon>Araneomorphae</taxon>
        <taxon>Entelegynae</taxon>
        <taxon>Araneoidea</taxon>
        <taxon>Araneidae</taxon>
        <taxon>Araneus</taxon>
    </lineage>
</organism>
<dbReference type="Proteomes" id="UP000499080">
    <property type="component" value="Unassembled WGS sequence"/>
</dbReference>
<name>A0A4Y2TDD2_ARAVE</name>
<dbReference type="Pfam" id="PF00078">
    <property type="entry name" value="RVT_1"/>
    <property type="match status" value="1"/>
</dbReference>
<accession>A0A4Y2TDD2</accession>
<dbReference type="GO" id="GO:0042575">
    <property type="term" value="C:DNA polymerase complex"/>
    <property type="evidence" value="ECO:0007669"/>
    <property type="project" value="UniProtKB-ARBA"/>
</dbReference>